<keyword evidence="3" id="KW-1185">Reference proteome</keyword>
<protein>
    <submittedName>
        <fullName evidence="2">ThuA domain-containing protein</fullName>
    </submittedName>
</protein>
<dbReference type="RefSeq" id="WP_231441740.1">
    <property type="nucleotide sequence ID" value="NZ_JAJOMB010000006.1"/>
</dbReference>
<dbReference type="EMBL" id="JAJOMB010000006">
    <property type="protein sequence ID" value="MCD5311988.1"/>
    <property type="molecule type" value="Genomic_DNA"/>
</dbReference>
<feature type="domain" description="ThuA-like" evidence="1">
    <location>
        <begin position="83"/>
        <end position="215"/>
    </location>
</feature>
<dbReference type="Gene3D" id="3.40.50.880">
    <property type="match status" value="1"/>
</dbReference>
<dbReference type="Proteomes" id="UP001138997">
    <property type="component" value="Unassembled WGS sequence"/>
</dbReference>
<sequence length="219" mass="23563">MTQAVILVGRGRYDDPWHDDAAVADQIRSVLADLGVEAQLRGTYRTALDDVEPGALIVVCAGRGRIDPDFDGDDASWVPFHDRLASLVAEGSPLLGLHAAANTFGDASGWASLLGGRWVVGTSMHPPRGPAQFAVAGGHPAAPDLKTLTTDDERYCRLEVSDTSTVLVTTEFEGKTHPVAWVAQHGRVIYDGLGHDVRATRQPDRLTLLRAEVAWLLHS</sequence>
<dbReference type="InterPro" id="IPR029010">
    <property type="entry name" value="ThuA-like"/>
</dbReference>
<name>A0A9X1NF78_9ACTN</name>
<dbReference type="SUPFAM" id="SSF52317">
    <property type="entry name" value="Class I glutamine amidotransferase-like"/>
    <property type="match status" value="1"/>
</dbReference>
<accession>A0A9X1NF78</accession>
<comment type="caution">
    <text evidence="2">The sequence shown here is derived from an EMBL/GenBank/DDBJ whole genome shotgun (WGS) entry which is preliminary data.</text>
</comment>
<proteinExistence type="predicted"/>
<gene>
    <name evidence="2" type="ORF">LR394_13840</name>
</gene>
<organism evidence="2 3">
    <name type="scientific">Kineosporia babensis</name>
    <dbReference type="NCBI Taxonomy" id="499548"/>
    <lineage>
        <taxon>Bacteria</taxon>
        <taxon>Bacillati</taxon>
        <taxon>Actinomycetota</taxon>
        <taxon>Actinomycetes</taxon>
        <taxon>Kineosporiales</taxon>
        <taxon>Kineosporiaceae</taxon>
        <taxon>Kineosporia</taxon>
    </lineage>
</organism>
<dbReference type="AlphaFoldDB" id="A0A9X1NF78"/>
<evidence type="ECO:0000313" key="2">
    <source>
        <dbReference type="EMBL" id="MCD5311988.1"/>
    </source>
</evidence>
<dbReference type="Pfam" id="PF06283">
    <property type="entry name" value="ThuA"/>
    <property type="match status" value="1"/>
</dbReference>
<evidence type="ECO:0000313" key="3">
    <source>
        <dbReference type="Proteomes" id="UP001138997"/>
    </source>
</evidence>
<reference evidence="2" key="1">
    <citation type="submission" date="2021-11" db="EMBL/GenBank/DDBJ databases">
        <title>Streptomyces corallinus and Kineosporia corallina sp. nov., two new coral-derived marine actinobacteria.</title>
        <authorList>
            <person name="Buangrab K."/>
            <person name="Sutthacheep M."/>
            <person name="Yeemin T."/>
            <person name="Harunari E."/>
            <person name="Igarashi Y."/>
            <person name="Sripreechasak P."/>
            <person name="Kanchanasin P."/>
            <person name="Tanasupawat S."/>
            <person name="Phongsopitanun W."/>
        </authorList>
    </citation>
    <scope>NUCLEOTIDE SEQUENCE</scope>
    <source>
        <strain evidence="2">JCM 31032</strain>
    </source>
</reference>
<dbReference type="InterPro" id="IPR029062">
    <property type="entry name" value="Class_I_gatase-like"/>
</dbReference>
<evidence type="ECO:0000259" key="1">
    <source>
        <dbReference type="Pfam" id="PF06283"/>
    </source>
</evidence>